<dbReference type="Gene3D" id="2.130.10.10">
    <property type="entry name" value="YVTN repeat-like/Quinoprotein amine dehydrogenase"/>
    <property type="match status" value="3"/>
</dbReference>
<protein>
    <recommendedName>
        <fullName evidence="5">DNA damage-binding protein 1</fullName>
    </recommendedName>
</protein>
<dbReference type="GO" id="GO:0005737">
    <property type="term" value="C:cytoplasm"/>
    <property type="evidence" value="ECO:0007669"/>
    <property type="project" value="UniProtKB-SubCell"/>
</dbReference>
<evidence type="ECO:0000256" key="5">
    <source>
        <dbReference type="ARBA" id="ARBA00014577"/>
    </source>
</evidence>
<dbReference type="GO" id="GO:0005634">
    <property type="term" value="C:nucleus"/>
    <property type="evidence" value="ECO:0007669"/>
    <property type="project" value="UniProtKB-SubCell"/>
</dbReference>
<dbReference type="GO" id="GO:0006281">
    <property type="term" value="P:DNA repair"/>
    <property type="evidence" value="ECO:0007669"/>
    <property type="project" value="UniProtKB-KW"/>
</dbReference>
<dbReference type="Gene3D" id="1.10.150.910">
    <property type="match status" value="1"/>
</dbReference>
<dbReference type="Pfam" id="PF23726">
    <property type="entry name" value="Beta-prop_RSE1_2nd"/>
    <property type="match status" value="1"/>
</dbReference>
<keyword evidence="9" id="KW-0234">DNA repair</keyword>
<comment type="subcellular location">
    <subcellularLocation>
        <location evidence="2">Cytoplasm</location>
    </subcellularLocation>
    <subcellularLocation>
        <location evidence="1">Nucleus</location>
    </subcellularLocation>
</comment>
<proteinExistence type="inferred from homology"/>
<reference evidence="15 16" key="1">
    <citation type="journal article" date="2018" name="Genome Biol. Evol.">
        <title>Multiple Roots of Fruiting Body Formation in Amoebozoa.</title>
        <authorList>
            <person name="Hillmann F."/>
            <person name="Forbes G."/>
            <person name="Novohradska S."/>
            <person name="Ferling I."/>
            <person name="Riege K."/>
            <person name="Groth M."/>
            <person name="Westermann M."/>
            <person name="Marz M."/>
            <person name="Spaller T."/>
            <person name="Winckler T."/>
            <person name="Schaap P."/>
            <person name="Glockner G."/>
        </authorList>
    </citation>
    <scope>NUCLEOTIDE SEQUENCE [LARGE SCALE GENOMIC DNA]</scope>
    <source>
        <strain evidence="15 16">Jena</strain>
    </source>
</reference>
<keyword evidence="8" id="KW-0238">DNA-binding</keyword>
<dbReference type="EMBL" id="MDYQ01000050">
    <property type="protein sequence ID" value="PRP85120.1"/>
    <property type="molecule type" value="Genomic_DNA"/>
</dbReference>
<evidence type="ECO:0000256" key="7">
    <source>
        <dbReference type="ARBA" id="ARBA00022763"/>
    </source>
</evidence>
<gene>
    <name evidence="15" type="ORF">PROFUN_07191</name>
</gene>
<evidence type="ECO:0000256" key="11">
    <source>
        <dbReference type="SAM" id="Coils"/>
    </source>
</evidence>
<evidence type="ECO:0000256" key="10">
    <source>
        <dbReference type="ARBA" id="ARBA00023242"/>
    </source>
</evidence>
<comment type="caution">
    <text evidence="15">The sequence shown here is derived from an EMBL/GenBank/DDBJ whole genome shotgun (WGS) entry which is preliminary data.</text>
</comment>
<dbReference type="FunFam" id="2.130.10.10:FF:000073">
    <property type="entry name" value="DNA damage-binding protein 1"/>
    <property type="match status" value="1"/>
</dbReference>
<evidence type="ECO:0000256" key="6">
    <source>
        <dbReference type="ARBA" id="ARBA00022490"/>
    </source>
</evidence>
<dbReference type="OrthoDB" id="433457at2759"/>
<keyword evidence="6" id="KW-0963">Cytoplasm</keyword>
<dbReference type="GO" id="GO:0003677">
    <property type="term" value="F:DNA binding"/>
    <property type="evidence" value="ECO:0007669"/>
    <property type="project" value="UniProtKB-KW"/>
</dbReference>
<evidence type="ECO:0000256" key="4">
    <source>
        <dbReference type="ARBA" id="ARBA00007453"/>
    </source>
</evidence>
<dbReference type="SUPFAM" id="SSF50978">
    <property type="entry name" value="WD40 repeat-like"/>
    <property type="match status" value="1"/>
</dbReference>
<evidence type="ECO:0000313" key="15">
    <source>
        <dbReference type="EMBL" id="PRP85120.1"/>
    </source>
</evidence>
<feature type="domain" description="RSE1/DDB1/CPSF1 C-terminal" evidence="12">
    <location>
        <begin position="738"/>
        <end position="1053"/>
    </location>
</feature>
<dbReference type="PANTHER" id="PTHR10644">
    <property type="entry name" value="DNA REPAIR/RNA PROCESSING CPSF FAMILY"/>
    <property type="match status" value="1"/>
</dbReference>
<evidence type="ECO:0000256" key="3">
    <source>
        <dbReference type="ARBA" id="ARBA00004906"/>
    </source>
</evidence>
<dbReference type="FunCoup" id="A0A2P6NMD4">
    <property type="interactions" value="1108"/>
</dbReference>
<evidence type="ECO:0000313" key="16">
    <source>
        <dbReference type="Proteomes" id="UP000241769"/>
    </source>
</evidence>
<keyword evidence="10" id="KW-0539">Nucleus</keyword>
<dbReference type="Proteomes" id="UP000241769">
    <property type="component" value="Unassembled WGS sequence"/>
</dbReference>
<feature type="coiled-coil region" evidence="11">
    <location>
        <begin position="1056"/>
        <end position="1083"/>
    </location>
</feature>
<keyword evidence="11" id="KW-0175">Coiled coil</keyword>
<evidence type="ECO:0000259" key="14">
    <source>
        <dbReference type="Pfam" id="PF23726"/>
    </source>
</evidence>
<evidence type="ECO:0000259" key="12">
    <source>
        <dbReference type="Pfam" id="PF03178"/>
    </source>
</evidence>
<dbReference type="SUPFAM" id="SSF50998">
    <property type="entry name" value="Quinoprotein alcohol dehydrogenase-like"/>
    <property type="match status" value="1"/>
</dbReference>
<feature type="domain" description="RSE1/DDB1/CPSF1 second beta-propeller" evidence="14">
    <location>
        <begin position="394"/>
        <end position="697"/>
    </location>
</feature>
<evidence type="ECO:0000256" key="1">
    <source>
        <dbReference type="ARBA" id="ARBA00004123"/>
    </source>
</evidence>
<feature type="domain" description="RSE1/DDB1/CPSF1 first beta-propeller" evidence="13">
    <location>
        <begin position="14"/>
        <end position="337"/>
    </location>
</feature>
<evidence type="ECO:0000256" key="8">
    <source>
        <dbReference type="ARBA" id="ARBA00023125"/>
    </source>
</evidence>
<dbReference type="InterPro" id="IPR018846">
    <property type="entry name" value="Beta-prop_RSE1/DDB1/CPSF1_1st"/>
</dbReference>
<dbReference type="InterPro" id="IPR058543">
    <property type="entry name" value="Beta-prop_RSE1/DDB1/CPSF1_2nd"/>
</dbReference>
<keyword evidence="16" id="KW-1185">Reference proteome</keyword>
<comment type="similarity">
    <text evidence="4">Belongs to the DDB1 family.</text>
</comment>
<dbReference type="FunFam" id="1.10.150.910:FF:000003">
    <property type="entry name" value="DNA damage-binding protein 1a"/>
    <property type="match status" value="1"/>
</dbReference>
<dbReference type="InterPro" id="IPR004871">
    <property type="entry name" value="RSE1/DDB1/CPSF1_C"/>
</dbReference>
<dbReference type="STRING" id="1890364.A0A2P6NMD4"/>
<dbReference type="InParanoid" id="A0A2P6NMD4"/>
<dbReference type="InterPro" id="IPR011047">
    <property type="entry name" value="Quinoprotein_ADH-like_sf"/>
</dbReference>
<evidence type="ECO:0000259" key="13">
    <source>
        <dbReference type="Pfam" id="PF10433"/>
    </source>
</evidence>
<evidence type="ECO:0000256" key="2">
    <source>
        <dbReference type="ARBA" id="ARBA00004496"/>
    </source>
</evidence>
<dbReference type="InterPro" id="IPR050358">
    <property type="entry name" value="RSE1/DDB1/CFT1"/>
</dbReference>
<dbReference type="Pfam" id="PF10433">
    <property type="entry name" value="Beta-prop_RSE1_1st"/>
    <property type="match status" value="1"/>
</dbReference>
<dbReference type="InterPro" id="IPR036322">
    <property type="entry name" value="WD40_repeat_dom_sf"/>
</dbReference>
<comment type="pathway">
    <text evidence="3">Protein modification; protein ubiquitination.</text>
</comment>
<dbReference type="InterPro" id="IPR015943">
    <property type="entry name" value="WD40/YVTN_repeat-like_dom_sf"/>
</dbReference>
<organism evidence="15 16">
    <name type="scientific">Planoprotostelium fungivorum</name>
    <dbReference type="NCBI Taxonomy" id="1890364"/>
    <lineage>
        <taxon>Eukaryota</taxon>
        <taxon>Amoebozoa</taxon>
        <taxon>Evosea</taxon>
        <taxon>Variosea</taxon>
        <taxon>Cavosteliida</taxon>
        <taxon>Cavosteliaceae</taxon>
        <taxon>Planoprotostelium</taxon>
    </lineage>
</organism>
<dbReference type="Pfam" id="PF03178">
    <property type="entry name" value="CPSF_A"/>
    <property type="match status" value="1"/>
</dbReference>
<name>A0A2P6NMD4_9EUKA</name>
<accession>A0A2P6NMD4</accession>
<sequence length="1085" mass="118867">MSYNYIVTAQKPTAVTHATVGNFTKSTEMNLIISKNSRIEIHLLTPDGLQPLLDIGIYGRISSLKLFRPAGEQQDLLLVSTERNVFSILSYDSNTGEIHTRARGDVSEAVGKPVDNPKVLIDPDCRSMAFFNRRSVLKIIPMEAGGQLREAFDLPGLELQVLDLVFLHNTTKPTFVTLYQDARENRGLLSYQINMKDKSMEPFSISMIDLSQSANLLVAVPKPIGGVLILSDDSISHTNGDAFKAIPSSYGPIRCYNQVDDHRFLLGHVSGQLTMLVLDKTNSGLNMHLEVNRSTNLHAQLLGDTTSPNNVSYLDNGVVFIGSTFGDSQLIKMSSDKNEEGSFITELMRFNNLGPISDFCVVDLERQGQGQVVTCSGAWKDGSLRVIRNGVGINEQATIELPGIKGLWSLKPSESEEFDKYIILSFVGETRVLSMTGEELEETEIEGFSAEEQTIYSGNAKGGKFLQITPTSVRLVDSNSLKLVTSWTPDNQKINVASCNNSQIVLGTGGGHVIYLQIQGDQLNEIGRAKLDAEISCINIKSTAGGDSSLCVVGLWDISVRLLILPSLTQVTKESLGGEILPRSVLLSTFEGIDYLFIALGDGHLFTLTLGLNGELSDRRKISLGTQPIVLSTFRTNGNVHVFAASDRPTVIYSSNKKLLFSNVNIKEVNNMSSFHSESFPESIALATDDSLSIGTIDDIQKLHIKTVPLNAMPSRIVHQKESGTLGVIVSDEDNTDSFRLIDDQTFEVLHSFSLHPDEKGLSVASVKFEKEGSDITYYAVGTAKVIPTEVSPKSGRILLFNAMDGKLKQTTEVSDTKGAVYAIRSFNGKLLAGNNSKLCLYDFEGGEDGGSLKMEASIQSGILVIDIATRGDFIIVGDLMKGLSLFLYKSVDGNSTLEEIATDNGHWLTSVQFLDEETYIMADDKYNLIVEKRNSAAATDEERMQLTNCGYFHTGEFLNAIRPGSLVMKAGENEGLNVPTMIWASVSGAVGVIASLTADQYNYFHRVQKQLAQTIKGVGGFEHRQWRSFYDDTKTSDAKNCIDGDLVESFLDLPSSKMQEVAKALETTVEDLSREIETLQRAIH</sequence>
<dbReference type="AlphaFoldDB" id="A0A2P6NMD4"/>
<evidence type="ECO:0000256" key="9">
    <source>
        <dbReference type="ARBA" id="ARBA00023204"/>
    </source>
</evidence>
<keyword evidence="7" id="KW-0227">DNA damage</keyword>